<keyword evidence="3" id="KW-0804">Transcription</keyword>
<name>A0ABY6J7P2_9BACT</name>
<keyword evidence="1" id="KW-0805">Transcription regulation</keyword>
<dbReference type="InterPro" id="IPR036388">
    <property type="entry name" value="WH-like_DNA-bd_sf"/>
</dbReference>
<reference evidence="5" key="1">
    <citation type="submission" date="2022-10" db="EMBL/GenBank/DDBJ databases">
        <title>Chitinophaga sp. nov., isolated from soil.</title>
        <authorList>
            <person name="Jeon C.O."/>
        </authorList>
    </citation>
    <scope>NUCLEOTIDE SEQUENCE</scope>
    <source>
        <strain evidence="5">R8</strain>
    </source>
</reference>
<evidence type="ECO:0000313" key="5">
    <source>
        <dbReference type="EMBL" id="UYQ95691.1"/>
    </source>
</evidence>
<dbReference type="Proteomes" id="UP001162741">
    <property type="component" value="Chromosome"/>
</dbReference>
<dbReference type="InterPro" id="IPR002577">
    <property type="entry name" value="HTH_HxlR"/>
</dbReference>
<evidence type="ECO:0000259" key="4">
    <source>
        <dbReference type="PROSITE" id="PS51118"/>
    </source>
</evidence>
<proteinExistence type="predicted"/>
<dbReference type="PANTHER" id="PTHR33204:SF18">
    <property type="entry name" value="TRANSCRIPTIONAL REGULATORY PROTEIN"/>
    <property type="match status" value="1"/>
</dbReference>
<dbReference type="PANTHER" id="PTHR33204">
    <property type="entry name" value="TRANSCRIPTIONAL REGULATOR, MARR FAMILY"/>
    <property type="match status" value="1"/>
</dbReference>
<keyword evidence="6" id="KW-1185">Reference proteome</keyword>
<protein>
    <submittedName>
        <fullName evidence="5">Helix-turn-helix transcriptional regulator</fullName>
    </submittedName>
</protein>
<gene>
    <name evidence="5" type="ORF">MKQ68_11320</name>
</gene>
<dbReference type="Pfam" id="PF01638">
    <property type="entry name" value="HxlR"/>
    <property type="match status" value="1"/>
</dbReference>
<dbReference type="RefSeq" id="WP_244843189.1">
    <property type="nucleotide sequence ID" value="NZ_CP107006.1"/>
</dbReference>
<evidence type="ECO:0000256" key="2">
    <source>
        <dbReference type="ARBA" id="ARBA00023125"/>
    </source>
</evidence>
<sequence length="104" mass="11527">MTTKKTNEQAETCPAQGLLKMLAGKWKPEIFRLAVGGPLRFSSLLRDIEGANKQSLSLALNELEESGLLNREVVREKPLHVAYHLTDKGKLLVPVFQQLEGLSS</sequence>
<dbReference type="PROSITE" id="PS51118">
    <property type="entry name" value="HTH_HXLR"/>
    <property type="match status" value="1"/>
</dbReference>
<dbReference type="EMBL" id="CP107006">
    <property type="protein sequence ID" value="UYQ95691.1"/>
    <property type="molecule type" value="Genomic_DNA"/>
</dbReference>
<dbReference type="SUPFAM" id="SSF46785">
    <property type="entry name" value="Winged helix' DNA-binding domain"/>
    <property type="match status" value="1"/>
</dbReference>
<evidence type="ECO:0000256" key="3">
    <source>
        <dbReference type="ARBA" id="ARBA00023163"/>
    </source>
</evidence>
<accession>A0ABY6J7P2</accession>
<evidence type="ECO:0000256" key="1">
    <source>
        <dbReference type="ARBA" id="ARBA00023015"/>
    </source>
</evidence>
<dbReference type="Gene3D" id="1.10.10.10">
    <property type="entry name" value="Winged helix-like DNA-binding domain superfamily/Winged helix DNA-binding domain"/>
    <property type="match status" value="1"/>
</dbReference>
<keyword evidence="2" id="KW-0238">DNA-binding</keyword>
<evidence type="ECO:0000313" key="6">
    <source>
        <dbReference type="Proteomes" id="UP001162741"/>
    </source>
</evidence>
<feature type="domain" description="HTH hxlR-type" evidence="4">
    <location>
        <begin position="13"/>
        <end position="104"/>
    </location>
</feature>
<dbReference type="InterPro" id="IPR036390">
    <property type="entry name" value="WH_DNA-bd_sf"/>
</dbReference>
<organism evidence="5 6">
    <name type="scientific">Chitinophaga horti</name>
    <dbReference type="NCBI Taxonomy" id="2920382"/>
    <lineage>
        <taxon>Bacteria</taxon>
        <taxon>Pseudomonadati</taxon>
        <taxon>Bacteroidota</taxon>
        <taxon>Chitinophagia</taxon>
        <taxon>Chitinophagales</taxon>
        <taxon>Chitinophagaceae</taxon>
        <taxon>Chitinophaga</taxon>
    </lineage>
</organism>